<protein>
    <submittedName>
        <fullName evidence="2">Uncharacterized protein</fullName>
    </submittedName>
</protein>
<evidence type="ECO:0000256" key="1">
    <source>
        <dbReference type="SAM" id="MobiDB-lite"/>
    </source>
</evidence>
<gene>
    <name evidence="2" type="ORF">RDB_LOCUS77041</name>
</gene>
<name>A0A8H3C6Q0_9AGAM</name>
<feature type="region of interest" description="Disordered" evidence="1">
    <location>
        <begin position="138"/>
        <end position="166"/>
    </location>
</feature>
<comment type="caution">
    <text evidence="2">The sequence shown here is derived from an EMBL/GenBank/DDBJ whole genome shotgun (WGS) entry which is preliminary data.</text>
</comment>
<dbReference type="Pfam" id="PF14223">
    <property type="entry name" value="Retrotran_gag_2"/>
    <property type="match status" value="1"/>
</dbReference>
<reference evidence="2" key="1">
    <citation type="submission" date="2021-01" db="EMBL/GenBank/DDBJ databases">
        <authorList>
            <person name="Kaushik A."/>
        </authorList>
    </citation>
    <scope>NUCLEOTIDE SEQUENCE</scope>
    <source>
        <strain evidence="2">AG6-10EEA</strain>
    </source>
</reference>
<sequence length="550" mass="60504">MLVTHSRTTNPSPDSLEDTPLVTPNSLIFPSLGSAVELATNPEPTKSYASIFAPVPKPLPLRPSFGVDLTSPTRGRESDGRLREPSAGGSERAQALGTVRKMLEELRVSPDYGPAPLAPKNGTWTPMDRYIPPWKLNQSQEFNSKPGDEAADSPGTKQVPKVNLNDETLDEGKQLAVLKDLDKEAANTSVWDSIHEAVRVVEKLQGPNWSSWSFWIRRKICAANKAIWGHIDGSRPRESSDEWDTDEAAIYCALLSSLDFSVVREQVRNCRTAKEVWDLLEMLYKEKPTPESRAVDLIGEMTRMSYFQGGDLQQHLHRFEKIVDELGEGPYPVSLELAKEFVLVSLPGSILKHATSLRTKEHTSMHELCQDIMEIGKQAIVEDRPSGAPQQHIGSLLPPDLRHYKYIGDGDLPDGALYLRAKKTCGACLSHGHKAYAPKCPQTEARLGLWGFQKDGQRPWGRQPGSNGKHPRQSLGVANGRVSRPTTPGESDPSRMRTTSGGLNRMHTSSSGGMSVRSGYASPRSGVPSEGMGIVSSRSGQSAFELESWR</sequence>
<evidence type="ECO:0000313" key="3">
    <source>
        <dbReference type="Proteomes" id="UP000663853"/>
    </source>
</evidence>
<dbReference type="EMBL" id="CAJMXA010001930">
    <property type="protein sequence ID" value="CAE6472897.1"/>
    <property type="molecule type" value="Genomic_DNA"/>
</dbReference>
<feature type="region of interest" description="Disordered" evidence="1">
    <location>
        <begin position="61"/>
        <end position="93"/>
    </location>
</feature>
<feature type="compositionally biased region" description="Basic and acidic residues" evidence="1">
    <location>
        <begin position="74"/>
        <end position="84"/>
    </location>
</feature>
<dbReference type="Proteomes" id="UP000663853">
    <property type="component" value="Unassembled WGS sequence"/>
</dbReference>
<dbReference type="AlphaFoldDB" id="A0A8H3C6Q0"/>
<organism evidence="2 3">
    <name type="scientific">Rhizoctonia solani</name>
    <dbReference type="NCBI Taxonomy" id="456999"/>
    <lineage>
        <taxon>Eukaryota</taxon>
        <taxon>Fungi</taxon>
        <taxon>Dikarya</taxon>
        <taxon>Basidiomycota</taxon>
        <taxon>Agaricomycotina</taxon>
        <taxon>Agaricomycetes</taxon>
        <taxon>Cantharellales</taxon>
        <taxon>Ceratobasidiaceae</taxon>
        <taxon>Rhizoctonia</taxon>
    </lineage>
</organism>
<evidence type="ECO:0000313" key="2">
    <source>
        <dbReference type="EMBL" id="CAE6472897.1"/>
    </source>
</evidence>
<feature type="region of interest" description="Disordered" evidence="1">
    <location>
        <begin position="1"/>
        <end position="22"/>
    </location>
</feature>
<feature type="region of interest" description="Disordered" evidence="1">
    <location>
        <begin position="454"/>
        <end position="550"/>
    </location>
</feature>
<feature type="compositionally biased region" description="Polar residues" evidence="1">
    <location>
        <begin position="496"/>
        <end position="513"/>
    </location>
</feature>
<feature type="compositionally biased region" description="Polar residues" evidence="1">
    <location>
        <begin position="1"/>
        <end position="13"/>
    </location>
</feature>
<accession>A0A8H3C6Q0</accession>
<proteinExistence type="predicted"/>